<gene>
    <name evidence="1" type="ORF">HZF10_10450</name>
</gene>
<dbReference type="RefSeq" id="WP_176006156.1">
    <property type="nucleotide sequence ID" value="NZ_JABWMI010000011.1"/>
</dbReference>
<name>A0A7Y9C7G6_9FLAO</name>
<proteinExistence type="predicted"/>
<protein>
    <submittedName>
        <fullName evidence="1">IPExxxVDY family protein</fullName>
    </submittedName>
</protein>
<evidence type="ECO:0000313" key="1">
    <source>
        <dbReference type="EMBL" id="NYA71342.1"/>
    </source>
</evidence>
<sequence>MAVYKLNIDEFDEIDYQLIAIHTSLEDYRLAFFINQHFPVLLAKNEKDIPITAKSGSTTLSRFSFEDEYTCSTWDLIQNQSEIVSQTSTNDSDLFGRANVKVASKAFLLPEFKKVDYLLKLQNMDDSAEDICDKLQQIDQITMSYTLDTNRIKSINNLIF</sequence>
<accession>A0A7Y9C7G6</accession>
<dbReference type="NCBIfam" id="NF033205">
    <property type="entry name" value="IPExxxVDY"/>
    <property type="match status" value="1"/>
</dbReference>
<dbReference type="EMBL" id="JACBJI010000004">
    <property type="protein sequence ID" value="NYA71342.1"/>
    <property type="molecule type" value="Genomic_DNA"/>
</dbReference>
<dbReference type="AlphaFoldDB" id="A0A7Y9C7G6"/>
<evidence type="ECO:0000313" key="2">
    <source>
        <dbReference type="Proteomes" id="UP000535020"/>
    </source>
</evidence>
<reference evidence="1 2" key="1">
    <citation type="submission" date="2020-07" db="EMBL/GenBank/DDBJ databases">
        <authorList>
            <person name="Sun Q."/>
        </authorList>
    </citation>
    <scope>NUCLEOTIDE SEQUENCE [LARGE SCALE GENOMIC DNA]</scope>
    <source>
        <strain evidence="1 2">MAH-1</strain>
    </source>
</reference>
<dbReference type="InterPro" id="IPR047690">
    <property type="entry name" value="IPExxxVDY_fam"/>
</dbReference>
<keyword evidence="2" id="KW-1185">Reference proteome</keyword>
<comment type="caution">
    <text evidence="1">The sequence shown here is derived from an EMBL/GenBank/DDBJ whole genome shotgun (WGS) entry which is preliminary data.</text>
</comment>
<dbReference type="Proteomes" id="UP000535020">
    <property type="component" value="Unassembled WGS sequence"/>
</dbReference>
<organism evidence="1 2">
    <name type="scientific">Flavobacterium agri</name>
    <dbReference type="NCBI Taxonomy" id="2743471"/>
    <lineage>
        <taxon>Bacteria</taxon>
        <taxon>Pseudomonadati</taxon>
        <taxon>Bacteroidota</taxon>
        <taxon>Flavobacteriia</taxon>
        <taxon>Flavobacteriales</taxon>
        <taxon>Flavobacteriaceae</taxon>
        <taxon>Flavobacterium</taxon>
    </lineage>
</organism>